<feature type="compositionally biased region" description="Polar residues" evidence="1">
    <location>
        <begin position="1"/>
        <end position="21"/>
    </location>
</feature>
<evidence type="ECO:0000313" key="3">
    <source>
        <dbReference type="WBParaSite" id="Csp11.Scaffold628.g7139.t1"/>
    </source>
</evidence>
<evidence type="ECO:0000256" key="1">
    <source>
        <dbReference type="SAM" id="MobiDB-lite"/>
    </source>
</evidence>
<accession>A0A1I7TLM0</accession>
<dbReference type="WBParaSite" id="Csp11.Scaffold628.g7139.t1">
    <property type="protein sequence ID" value="Csp11.Scaffold628.g7139.t1"/>
    <property type="gene ID" value="Csp11.Scaffold628.g7139"/>
</dbReference>
<keyword evidence="2" id="KW-1185">Reference proteome</keyword>
<dbReference type="AlphaFoldDB" id="A0A1I7TLM0"/>
<sequence length="70" mass="8002">MHSSCNASVIRQPGIGSQQTSKVERKTGEYVSIVPNYFLSNHANFGTGYSKESYDALKKYWKEVEYVYDN</sequence>
<protein>
    <submittedName>
        <fullName evidence="3">N-acetylmuramoyl-L-alanine amidase</fullName>
    </submittedName>
</protein>
<proteinExistence type="predicted"/>
<organism evidence="2 3">
    <name type="scientific">Caenorhabditis tropicalis</name>
    <dbReference type="NCBI Taxonomy" id="1561998"/>
    <lineage>
        <taxon>Eukaryota</taxon>
        <taxon>Metazoa</taxon>
        <taxon>Ecdysozoa</taxon>
        <taxon>Nematoda</taxon>
        <taxon>Chromadorea</taxon>
        <taxon>Rhabditida</taxon>
        <taxon>Rhabditina</taxon>
        <taxon>Rhabditomorpha</taxon>
        <taxon>Rhabditoidea</taxon>
        <taxon>Rhabditidae</taxon>
        <taxon>Peloderinae</taxon>
        <taxon>Caenorhabditis</taxon>
    </lineage>
</organism>
<reference evidence="3" key="1">
    <citation type="submission" date="2016-11" db="UniProtKB">
        <authorList>
            <consortium name="WormBaseParasite"/>
        </authorList>
    </citation>
    <scope>IDENTIFICATION</scope>
</reference>
<name>A0A1I7TLM0_9PELO</name>
<evidence type="ECO:0000313" key="2">
    <source>
        <dbReference type="Proteomes" id="UP000095282"/>
    </source>
</evidence>
<feature type="region of interest" description="Disordered" evidence="1">
    <location>
        <begin position="1"/>
        <end position="25"/>
    </location>
</feature>
<dbReference type="Proteomes" id="UP000095282">
    <property type="component" value="Unplaced"/>
</dbReference>